<reference evidence="3 4" key="1">
    <citation type="submission" date="2018-10" db="EMBL/GenBank/DDBJ databases">
        <title>Corynebacterium macginleyi genome sequencing and assembly of the type strain and two clinical samples.</title>
        <authorList>
            <person name="Bernier A.-M."/>
            <person name="Bernard K."/>
        </authorList>
    </citation>
    <scope>NUCLEOTIDE SEQUENCE [LARGE SCALE GENOMIC DNA]</scope>
    <source>
        <strain evidence="3 4">NML 120205</strain>
    </source>
</reference>
<dbReference type="Pfam" id="PF04296">
    <property type="entry name" value="YlxR"/>
    <property type="match status" value="1"/>
</dbReference>
<dbReference type="Proteomes" id="UP000270649">
    <property type="component" value="Unassembled WGS sequence"/>
</dbReference>
<dbReference type="AlphaFoldDB" id="A0A3M0H115"/>
<organism evidence="3 4">
    <name type="scientific">Corynebacterium macginleyi</name>
    <dbReference type="NCBI Taxonomy" id="38290"/>
    <lineage>
        <taxon>Bacteria</taxon>
        <taxon>Bacillati</taxon>
        <taxon>Actinomycetota</taxon>
        <taxon>Actinomycetes</taxon>
        <taxon>Mycobacteriales</taxon>
        <taxon>Corynebacteriaceae</taxon>
        <taxon>Corynebacterium</taxon>
    </lineage>
</organism>
<dbReference type="InterPro" id="IPR037465">
    <property type="entry name" value="YlxR"/>
</dbReference>
<protein>
    <submittedName>
        <fullName evidence="3">YlxR family protein</fullName>
    </submittedName>
</protein>
<dbReference type="OrthoDB" id="5244965at2"/>
<dbReference type="GeneID" id="92745915"/>
<dbReference type="Proteomes" id="UP001518680">
    <property type="component" value="Unassembled WGS sequence"/>
</dbReference>
<dbReference type="Gene3D" id="3.30.1230.10">
    <property type="entry name" value="YlxR-like"/>
    <property type="match status" value="1"/>
</dbReference>
<dbReference type="PANTHER" id="PTHR34215">
    <property type="entry name" value="BLL0784 PROTEIN"/>
    <property type="match status" value="1"/>
</dbReference>
<evidence type="ECO:0000313" key="3">
    <source>
        <dbReference type="EMBL" id="RMB64311.1"/>
    </source>
</evidence>
<dbReference type="InterPro" id="IPR035931">
    <property type="entry name" value="YlxR-like_sf"/>
</dbReference>
<name>A0A3M0H115_9CORY</name>
<dbReference type="EMBL" id="JAACBX020000001">
    <property type="protein sequence ID" value="MBM0243635.1"/>
    <property type="molecule type" value="Genomic_DNA"/>
</dbReference>
<dbReference type="EMBL" id="REGC01000001">
    <property type="protein sequence ID" value="RMB64311.1"/>
    <property type="molecule type" value="Genomic_DNA"/>
</dbReference>
<dbReference type="RefSeq" id="WP_121910873.1">
    <property type="nucleotide sequence ID" value="NZ_CP068292.1"/>
</dbReference>
<accession>A0A3M0H115</accession>
<dbReference type="InterPro" id="IPR007393">
    <property type="entry name" value="YlxR_dom"/>
</dbReference>
<proteinExistence type="predicted"/>
<keyword evidence="5" id="KW-1185">Reference proteome</keyword>
<feature type="domain" description="YlxR" evidence="1">
    <location>
        <begin position="8"/>
        <end position="84"/>
    </location>
</feature>
<evidence type="ECO:0000259" key="1">
    <source>
        <dbReference type="Pfam" id="PF04296"/>
    </source>
</evidence>
<reference evidence="2 5" key="2">
    <citation type="submission" date="2021-01" db="EMBL/GenBank/DDBJ databases">
        <title>Complete genome sequences of Corynebacterium macginleyi strains isolated from infectious keratitis.</title>
        <authorList>
            <person name="Sagerfors S."/>
            <person name="Poehlein A."/>
            <person name="Soderquist B."/>
            <person name="Bruggemann H."/>
        </authorList>
    </citation>
    <scope>NUCLEOTIDE SEQUENCE [LARGE SCALE GENOMIC DNA]</scope>
    <source>
        <strain evidence="2 5">12T220</strain>
    </source>
</reference>
<dbReference type="PANTHER" id="PTHR34215:SF1">
    <property type="entry name" value="YLXR DOMAIN-CONTAINING PROTEIN"/>
    <property type="match status" value="1"/>
</dbReference>
<dbReference type="SUPFAM" id="SSF64376">
    <property type="entry name" value="YlxR-like"/>
    <property type="match status" value="1"/>
</dbReference>
<sequence>MSQTQRLRTCIATRRRMPDTELLRVVIDASDPLGSRALADPFRRLPGRGAWITPTLSALELAERKRSFRRALRTSTSVDTGQVRRYLETQCEKVSCAEEIAQNSYTPELKRKTEH</sequence>
<evidence type="ECO:0000313" key="5">
    <source>
        <dbReference type="Proteomes" id="UP001518680"/>
    </source>
</evidence>
<comment type="caution">
    <text evidence="3">The sequence shown here is derived from an EMBL/GenBank/DDBJ whole genome shotgun (WGS) entry which is preliminary data.</text>
</comment>
<gene>
    <name evidence="3" type="ORF">D9543_00560</name>
    <name evidence="2" type="ORF">GWO63_004980</name>
</gene>
<evidence type="ECO:0000313" key="2">
    <source>
        <dbReference type="EMBL" id="MBM0243635.1"/>
    </source>
</evidence>
<evidence type="ECO:0000313" key="4">
    <source>
        <dbReference type="Proteomes" id="UP000270649"/>
    </source>
</evidence>